<accession>A0ABQ9HCL9</accession>
<protein>
    <recommendedName>
        <fullName evidence="1">DUF7869 domain-containing protein</fullName>
    </recommendedName>
</protein>
<proteinExistence type="predicted"/>
<sequence length="176" mass="21141">MLLRSDNCYGQNKNIATIMCFFLIMKKYPQIKCVNLKYLLKGHTRMEADTFYILIERKKKKVNNMTILTPWDWQQMVRVFEQLSRAQHGTRRFQATHFTFSKKKCAIYLQENKCLEREVRQKNIGMLYMKSSFDSEFETIDRNRLKRRSGRFEEEKFPTLLPAKSQSQFLNKDAVN</sequence>
<reference evidence="2 3" key="1">
    <citation type="submission" date="2023-02" db="EMBL/GenBank/DDBJ databases">
        <title>LHISI_Scaffold_Assembly.</title>
        <authorList>
            <person name="Stuart O.P."/>
            <person name="Cleave R."/>
            <person name="Magrath M.J.L."/>
            <person name="Mikheyev A.S."/>
        </authorList>
    </citation>
    <scope>NUCLEOTIDE SEQUENCE [LARGE SCALE GENOMIC DNA]</scope>
    <source>
        <strain evidence="2">Daus_M_001</strain>
        <tissue evidence="2">Leg muscle</tissue>
    </source>
</reference>
<evidence type="ECO:0000259" key="1">
    <source>
        <dbReference type="Pfam" id="PF25273"/>
    </source>
</evidence>
<organism evidence="2 3">
    <name type="scientific">Dryococelus australis</name>
    <dbReference type="NCBI Taxonomy" id="614101"/>
    <lineage>
        <taxon>Eukaryota</taxon>
        <taxon>Metazoa</taxon>
        <taxon>Ecdysozoa</taxon>
        <taxon>Arthropoda</taxon>
        <taxon>Hexapoda</taxon>
        <taxon>Insecta</taxon>
        <taxon>Pterygota</taxon>
        <taxon>Neoptera</taxon>
        <taxon>Polyneoptera</taxon>
        <taxon>Phasmatodea</taxon>
        <taxon>Verophasmatodea</taxon>
        <taxon>Anareolatae</taxon>
        <taxon>Phasmatidae</taxon>
        <taxon>Eurycanthinae</taxon>
        <taxon>Dryococelus</taxon>
    </lineage>
</organism>
<comment type="caution">
    <text evidence="2">The sequence shown here is derived from an EMBL/GenBank/DDBJ whole genome shotgun (WGS) entry which is preliminary data.</text>
</comment>
<dbReference type="InterPro" id="IPR057191">
    <property type="entry name" value="DUF7869"/>
</dbReference>
<evidence type="ECO:0000313" key="3">
    <source>
        <dbReference type="Proteomes" id="UP001159363"/>
    </source>
</evidence>
<dbReference type="EMBL" id="JARBHB010000006">
    <property type="protein sequence ID" value="KAJ8882014.1"/>
    <property type="molecule type" value="Genomic_DNA"/>
</dbReference>
<name>A0ABQ9HCL9_9NEOP</name>
<keyword evidence="3" id="KW-1185">Reference proteome</keyword>
<evidence type="ECO:0000313" key="2">
    <source>
        <dbReference type="EMBL" id="KAJ8882014.1"/>
    </source>
</evidence>
<dbReference type="Pfam" id="PF25273">
    <property type="entry name" value="DUF7869"/>
    <property type="match status" value="1"/>
</dbReference>
<feature type="domain" description="DUF7869" evidence="1">
    <location>
        <begin position="3"/>
        <end position="67"/>
    </location>
</feature>
<gene>
    <name evidence="2" type="ORF">PR048_018502</name>
</gene>
<dbReference type="Proteomes" id="UP001159363">
    <property type="component" value="Chromosome 5"/>
</dbReference>